<feature type="transmembrane region" description="Helical" evidence="19">
    <location>
        <begin position="44"/>
        <end position="63"/>
    </location>
</feature>
<comment type="similarity">
    <text evidence="4 19">Belongs to the CobS family.</text>
</comment>
<keyword evidence="11 19" id="KW-0460">Magnesium</keyword>
<name>A0A0V8J8G9_9BACL</name>
<evidence type="ECO:0000256" key="4">
    <source>
        <dbReference type="ARBA" id="ARBA00010561"/>
    </source>
</evidence>
<evidence type="ECO:0000256" key="7">
    <source>
        <dbReference type="ARBA" id="ARBA00022475"/>
    </source>
</evidence>
<comment type="function">
    <text evidence="14 19">Joins adenosylcobinamide-GDP and alpha-ribazole to generate adenosylcobalamin (Ado-cobalamin). Also synthesizes adenosylcobalamin 5'-phosphate from adenosylcobinamide-GDP and alpha-ribazole 5'-phosphate.</text>
</comment>
<evidence type="ECO:0000256" key="2">
    <source>
        <dbReference type="ARBA" id="ARBA00004651"/>
    </source>
</evidence>
<dbReference type="EMBL" id="LNQN01000002">
    <property type="protein sequence ID" value="KSU83217.1"/>
    <property type="molecule type" value="Genomic_DNA"/>
</dbReference>
<evidence type="ECO:0000256" key="14">
    <source>
        <dbReference type="ARBA" id="ARBA00025228"/>
    </source>
</evidence>
<dbReference type="UniPathway" id="UPA00148">
    <property type="reaction ID" value="UER00238"/>
</dbReference>
<dbReference type="GO" id="GO:0008818">
    <property type="term" value="F:cobalamin 5'-phosphate synthase activity"/>
    <property type="evidence" value="ECO:0007669"/>
    <property type="project" value="UniProtKB-UniRule"/>
</dbReference>
<evidence type="ECO:0000256" key="10">
    <source>
        <dbReference type="ARBA" id="ARBA00022692"/>
    </source>
</evidence>
<dbReference type="EC" id="2.7.8.26" evidence="5 19"/>
<accession>A0A0V8J8G9</accession>
<evidence type="ECO:0000256" key="1">
    <source>
        <dbReference type="ARBA" id="ARBA00001946"/>
    </source>
</evidence>
<feature type="transmembrane region" description="Helical" evidence="19">
    <location>
        <begin position="75"/>
        <end position="92"/>
    </location>
</feature>
<dbReference type="InterPro" id="IPR003805">
    <property type="entry name" value="CobS"/>
</dbReference>
<reference evidence="20 21" key="1">
    <citation type="journal article" date="2014" name="Antonie Van Leeuwenhoek">
        <title>Fictibacillus enclensis sp. nov., isolated from marine sediment.</title>
        <authorList>
            <person name="Dastager S.G."/>
            <person name="Mawlankar R."/>
            <person name="Srinivasan K."/>
            <person name="Tang S.K."/>
            <person name="Lee J.C."/>
            <person name="Ramana V.V."/>
            <person name="Shouche Y.S."/>
        </authorList>
    </citation>
    <scope>NUCLEOTIDE SEQUENCE [LARGE SCALE GENOMIC DNA]</scope>
    <source>
        <strain evidence="20 21">NIO-1003</strain>
    </source>
</reference>
<evidence type="ECO:0000256" key="18">
    <source>
        <dbReference type="ARBA" id="ARBA00049504"/>
    </source>
</evidence>
<feature type="transmembrane region" description="Helical" evidence="19">
    <location>
        <begin position="12"/>
        <end position="32"/>
    </location>
</feature>
<evidence type="ECO:0000313" key="21">
    <source>
        <dbReference type="Proteomes" id="UP000054099"/>
    </source>
</evidence>
<keyword evidence="8 19" id="KW-0169">Cobalamin biosynthesis</keyword>
<proteinExistence type="inferred from homology"/>
<keyword evidence="12 19" id="KW-1133">Transmembrane helix</keyword>
<dbReference type="NCBIfam" id="TIGR00317">
    <property type="entry name" value="cobS"/>
    <property type="match status" value="1"/>
</dbReference>
<comment type="cofactor">
    <cofactor evidence="1 19">
        <name>Mg(2+)</name>
        <dbReference type="ChEBI" id="CHEBI:18420"/>
    </cofactor>
</comment>
<evidence type="ECO:0000313" key="20">
    <source>
        <dbReference type="EMBL" id="KSU83217.1"/>
    </source>
</evidence>
<comment type="catalytic activity">
    <reaction evidence="18 19">
        <text>alpha-ribazole 5'-phosphate + adenosylcob(III)inamide-GDP = adenosylcob(III)alamin 5'-phosphate + GMP + H(+)</text>
        <dbReference type="Rhea" id="RHEA:23560"/>
        <dbReference type="ChEBI" id="CHEBI:15378"/>
        <dbReference type="ChEBI" id="CHEBI:57918"/>
        <dbReference type="ChEBI" id="CHEBI:58115"/>
        <dbReference type="ChEBI" id="CHEBI:60487"/>
        <dbReference type="ChEBI" id="CHEBI:60493"/>
        <dbReference type="EC" id="2.7.8.26"/>
    </reaction>
</comment>
<keyword evidence="7 19" id="KW-1003">Cell membrane</keyword>
<sequence length="270" mass="29839">MKTNAQPVRFSSLYGLGLALQFLTAFPIRTAFPWTKETSKWSVYWYPVVGLLLGGLTAVQAHFLSQQSFISPLMVSFYLFSFSVALTGGLHLDGWMDCSDAYFSYGSKEKRLEIMKDPRTGAFGVVSVLFLLSWRFLLIYESLRIAPEKSWLLFLLIPFLARTSMGCLLISAPLAKEEGMAFAIKQNISKMSFGMYALYFLGVGVGSWLAGMLFLFTGLTILGALFFLVSKRFATIEFGGITGDALGASSEGMETVLWLGGWLLLSFVTG</sequence>
<evidence type="ECO:0000256" key="17">
    <source>
        <dbReference type="ARBA" id="ARBA00048623"/>
    </source>
</evidence>
<feature type="transmembrane region" description="Helical" evidence="19">
    <location>
        <begin position="195"/>
        <end position="228"/>
    </location>
</feature>
<dbReference type="GO" id="GO:0005886">
    <property type="term" value="C:plasma membrane"/>
    <property type="evidence" value="ECO:0007669"/>
    <property type="project" value="UniProtKB-SubCell"/>
</dbReference>
<evidence type="ECO:0000256" key="9">
    <source>
        <dbReference type="ARBA" id="ARBA00022679"/>
    </source>
</evidence>
<comment type="catalytic activity">
    <reaction evidence="17 19">
        <text>alpha-ribazole + adenosylcob(III)inamide-GDP = adenosylcob(III)alamin + GMP + H(+)</text>
        <dbReference type="Rhea" id="RHEA:16049"/>
        <dbReference type="ChEBI" id="CHEBI:10329"/>
        <dbReference type="ChEBI" id="CHEBI:15378"/>
        <dbReference type="ChEBI" id="CHEBI:18408"/>
        <dbReference type="ChEBI" id="CHEBI:58115"/>
        <dbReference type="ChEBI" id="CHEBI:60487"/>
        <dbReference type="EC" id="2.7.8.26"/>
    </reaction>
</comment>
<evidence type="ECO:0000256" key="3">
    <source>
        <dbReference type="ARBA" id="ARBA00004663"/>
    </source>
</evidence>
<comment type="caution">
    <text evidence="20">The sequence shown here is derived from an EMBL/GenBank/DDBJ whole genome shotgun (WGS) entry which is preliminary data.</text>
</comment>
<dbReference type="Proteomes" id="UP000054099">
    <property type="component" value="Unassembled WGS sequence"/>
</dbReference>
<evidence type="ECO:0000256" key="16">
    <source>
        <dbReference type="ARBA" id="ARBA00032853"/>
    </source>
</evidence>
<evidence type="ECO:0000256" key="15">
    <source>
        <dbReference type="ARBA" id="ARBA00032605"/>
    </source>
</evidence>
<feature type="transmembrane region" description="Helical" evidence="19">
    <location>
        <begin position="121"/>
        <end position="140"/>
    </location>
</feature>
<evidence type="ECO:0000256" key="8">
    <source>
        <dbReference type="ARBA" id="ARBA00022573"/>
    </source>
</evidence>
<organism evidence="20 21">
    <name type="scientific">Fictibacillus enclensis</name>
    <dbReference type="NCBI Taxonomy" id="1017270"/>
    <lineage>
        <taxon>Bacteria</taxon>
        <taxon>Bacillati</taxon>
        <taxon>Bacillota</taxon>
        <taxon>Bacilli</taxon>
        <taxon>Bacillales</taxon>
        <taxon>Fictibacillaceae</taxon>
        <taxon>Fictibacillus</taxon>
    </lineage>
</organism>
<dbReference type="Pfam" id="PF02654">
    <property type="entry name" value="CobS"/>
    <property type="match status" value="1"/>
</dbReference>
<evidence type="ECO:0000256" key="5">
    <source>
        <dbReference type="ARBA" id="ARBA00013200"/>
    </source>
</evidence>
<evidence type="ECO:0000256" key="6">
    <source>
        <dbReference type="ARBA" id="ARBA00015850"/>
    </source>
</evidence>
<evidence type="ECO:0000256" key="13">
    <source>
        <dbReference type="ARBA" id="ARBA00023136"/>
    </source>
</evidence>
<keyword evidence="21" id="KW-1185">Reference proteome</keyword>
<dbReference type="GO" id="GO:0009236">
    <property type="term" value="P:cobalamin biosynthetic process"/>
    <property type="evidence" value="ECO:0007669"/>
    <property type="project" value="UniProtKB-UniRule"/>
</dbReference>
<comment type="subcellular location">
    <subcellularLocation>
        <location evidence="2 19">Cell membrane</location>
        <topology evidence="2 19">Multi-pass membrane protein</topology>
    </subcellularLocation>
</comment>
<evidence type="ECO:0000256" key="11">
    <source>
        <dbReference type="ARBA" id="ARBA00022842"/>
    </source>
</evidence>
<evidence type="ECO:0000256" key="12">
    <source>
        <dbReference type="ARBA" id="ARBA00022989"/>
    </source>
</evidence>
<dbReference type="RefSeq" id="WP_061972013.1">
    <property type="nucleotide sequence ID" value="NZ_FMAV01000002.1"/>
</dbReference>
<dbReference type="HAMAP" id="MF_00719">
    <property type="entry name" value="CobS"/>
    <property type="match status" value="1"/>
</dbReference>
<dbReference type="AlphaFoldDB" id="A0A0V8J8G9"/>
<dbReference type="PANTHER" id="PTHR34148">
    <property type="entry name" value="ADENOSYLCOBINAMIDE-GDP RIBAZOLETRANSFERASE"/>
    <property type="match status" value="1"/>
</dbReference>
<keyword evidence="10 19" id="KW-0812">Transmembrane</keyword>
<protein>
    <recommendedName>
        <fullName evidence="6 19">Adenosylcobinamide-GDP ribazoletransferase</fullName>
        <ecNumber evidence="5 19">2.7.8.26</ecNumber>
    </recommendedName>
    <alternativeName>
        <fullName evidence="16 19">Cobalamin synthase</fullName>
    </alternativeName>
    <alternativeName>
        <fullName evidence="15 19">Cobalamin-5'-phosphate synthase</fullName>
    </alternativeName>
</protein>
<evidence type="ECO:0000256" key="19">
    <source>
        <dbReference type="HAMAP-Rule" id="MF_00719"/>
    </source>
</evidence>
<gene>
    <name evidence="19" type="primary">cobS</name>
    <name evidence="20" type="ORF">AS030_11585</name>
</gene>
<dbReference type="GO" id="GO:0051073">
    <property type="term" value="F:adenosylcobinamide-GDP ribazoletransferase activity"/>
    <property type="evidence" value="ECO:0007669"/>
    <property type="project" value="UniProtKB-UniRule"/>
</dbReference>
<comment type="pathway">
    <text evidence="3 19">Cofactor biosynthesis; adenosylcobalamin biosynthesis; adenosylcobalamin from cob(II)yrinate a,c-diamide: step 7/7.</text>
</comment>
<feature type="transmembrane region" description="Helical" evidence="19">
    <location>
        <begin position="152"/>
        <end position="175"/>
    </location>
</feature>
<dbReference type="PANTHER" id="PTHR34148:SF1">
    <property type="entry name" value="ADENOSYLCOBINAMIDE-GDP RIBAZOLETRANSFERASE"/>
    <property type="match status" value="1"/>
</dbReference>
<keyword evidence="13 19" id="KW-0472">Membrane</keyword>
<keyword evidence="9 19" id="KW-0808">Transferase</keyword>